<accession>A0AA40E398</accession>
<organism evidence="1 2">
    <name type="scientific">Apiosordaria backusii</name>
    <dbReference type="NCBI Taxonomy" id="314023"/>
    <lineage>
        <taxon>Eukaryota</taxon>
        <taxon>Fungi</taxon>
        <taxon>Dikarya</taxon>
        <taxon>Ascomycota</taxon>
        <taxon>Pezizomycotina</taxon>
        <taxon>Sordariomycetes</taxon>
        <taxon>Sordariomycetidae</taxon>
        <taxon>Sordariales</taxon>
        <taxon>Lasiosphaeriaceae</taxon>
        <taxon>Apiosordaria</taxon>
    </lineage>
</organism>
<comment type="caution">
    <text evidence="1">The sequence shown here is derived from an EMBL/GenBank/DDBJ whole genome shotgun (WGS) entry which is preliminary data.</text>
</comment>
<dbReference type="AlphaFoldDB" id="A0AA40E398"/>
<name>A0AA40E398_9PEZI</name>
<evidence type="ECO:0000313" key="1">
    <source>
        <dbReference type="EMBL" id="KAK0726439.1"/>
    </source>
</evidence>
<sequence length="288" mass="34021">MSVIRPYPPLKERHPYFHWRNAEDEDDNISAAKEIKRQNRRNKIQHFVKRCLTFTNLDLGQPANLAAPQARPFRWMISSYHTPEEYQAKSVWRQSPWYLLLRCMLIDLPEQLESGIGTSWRDCQVQEKGEMKFLTRKAGCSTFPRLKWGRRIVFSEQTKDEPRWLTGRWLIVAYLWSDSREWLRSANVKNLLSFQNAFCIRAFERVPSMHSGHYFAYRQFYQSEKVSDELKRLVTLFRHVGYYNAHAPLIPLCRPVPDTLSELSRLMNKEAIALLYTRYKKAGATGGN</sequence>
<protein>
    <submittedName>
        <fullName evidence="1">Uncharacterized protein</fullName>
    </submittedName>
</protein>
<proteinExistence type="predicted"/>
<dbReference type="EMBL" id="JAUKTV010000010">
    <property type="protein sequence ID" value="KAK0726439.1"/>
    <property type="molecule type" value="Genomic_DNA"/>
</dbReference>
<dbReference type="Proteomes" id="UP001172159">
    <property type="component" value="Unassembled WGS sequence"/>
</dbReference>
<evidence type="ECO:0000313" key="2">
    <source>
        <dbReference type="Proteomes" id="UP001172159"/>
    </source>
</evidence>
<gene>
    <name evidence="1" type="ORF">B0T21DRAFT_350572</name>
</gene>
<reference evidence="1" key="1">
    <citation type="submission" date="2023-06" db="EMBL/GenBank/DDBJ databases">
        <title>Genome-scale phylogeny and comparative genomics of the fungal order Sordariales.</title>
        <authorList>
            <consortium name="Lawrence Berkeley National Laboratory"/>
            <person name="Hensen N."/>
            <person name="Bonometti L."/>
            <person name="Westerberg I."/>
            <person name="Brannstrom I.O."/>
            <person name="Guillou S."/>
            <person name="Cros-Aarteil S."/>
            <person name="Calhoun S."/>
            <person name="Haridas S."/>
            <person name="Kuo A."/>
            <person name="Mondo S."/>
            <person name="Pangilinan J."/>
            <person name="Riley R."/>
            <person name="Labutti K."/>
            <person name="Andreopoulos B."/>
            <person name="Lipzen A."/>
            <person name="Chen C."/>
            <person name="Yanf M."/>
            <person name="Daum C."/>
            <person name="Ng V."/>
            <person name="Clum A."/>
            <person name="Steindorff A."/>
            <person name="Ohm R."/>
            <person name="Martin F."/>
            <person name="Silar P."/>
            <person name="Natvig D."/>
            <person name="Lalanne C."/>
            <person name="Gautier V."/>
            <person name="Ament-Velasquez S.L."/>
            <person name="Kruys A."/>
            <person name="Hutchinson M.I."/>
            <person name="Powell A.J."/>
            <person name="Barry K."/>
            <person name="Miller A.N."/>
            <person name="Grigoriev I.V."/>
            <person name="Debuchy R."/>
            <person name="Gladieux P."/>
            <person name="Thoren M.H."/>
            <person name="Johannesson H."/>
        </authorList>
    </citation>
    <scope>NUCLEOTIDE SEQUENCE</scope>
    <source>
        <strain evidence="1">CBS 540.89</strain>
    </source>
</reference>
<keyword evidence="2" id="KW-1185">Reference proteome</keyword>